<dbReference type="InterPro" id="IPR036691">
    <property type="entry name" value="Endo/exonu/phosph_ase_sf"/>
</dbReference>
<protein>
    <recommendedName>
        <fullName evidence="1">Endonuclease/exonuclease/phosphatase domain-containing protein</fullName>
    </recommendedName>
</protein>
<dbReference type="SUPFAM" id="SSF56219">
    <property type="entry name" value="DNase I-like"/>
    <property type="match status" value="1"/>
</dbReference>
<dbReference type="Pfam" id="PF03372">
    <property type="entry name" value="Exo_endo_phos"/>
    <property type="match status" value="1"/>
</dbReference>
<evidence type="ECO:0000313" key="3">
    <source>
        <dbReference type="Proteomes" id="UP000053660"/>
    </source>
</evidence>
<dbReference type="InterPro" id="IPR005135">
    <property type="entry name" value="Endo/exonuclease/phosphatase"/>
</dbReference>
<organism evidence="2 3">
    <name type="scientific">Oesophagostomum dentatum</name>
    <name type="common">Nodular worm</name>
    <dbReference type="NCBI Taxonomy" id="61180"/>
    <lineage>
        <taxon>Eukaryota</taxon>
        <taxon>Metazoa</taxon>
        <taxon>Ecdysozoa</taxon>
        <taxon>Nematoda</taxon>
        <taxon>Chromadorea</taxon>
        <taxon>Rhabditida</taxon>
        <taxon>Rhabditina</taxon>
        <taxon>Rhabditomorpha</taxon>
        <taxon>Strongyloidea</taxon>
        <taxon>Strongylidae</taxon>
        <taxon>Oesophagostomum</taxon>
    </lineage>
</organism>
<dbReference type="OrthoDB" id="5854880at2759"/>
<sequence length="143" mass="15938">MSNKIKFHIIALQEIKLKEDSTKIQVSGDMLIFGCIVPNKNIGGVGFLVKKDIVPFVDSYNIFAPRLTVLRLKTPGRRDIAIYSCYAPTSAAEDEEQEAFYNQLERVIKQDRSFYKFVLGDFNAITGGNGSGKIGRFGLGRAQ</sequence>
<dbReference type="GO" id="GO:0003824">
    <property type="term" value="F:catalytic activity"/>
    <property type="evidence" value="ECO:0007669"/>
    <property type="project" value="InterPro"/>
</dbReference>
<evidence type="ECO:0000259" key="1">
    <source>
        <dbReference type="Pfam" id="PF03372"/>
    </source>
</evidence>
<dbReference type="EMBL" id="KN611395">
    <property type="protein sequence ID" value="KHJ76802.1"/>
    <property type="molecule type" value="Genomic_DNA"/>
</dbReference>
<name>A0A0B1RZX4_OESDE</name>
<gene>
    <name evidence="2" type="ORF">OESDEN_23578</name>
</gene>
<accession>A0A0B1RZX4</accession>
<reference evidence="2 3" key="1">
    <citation type="submission" date="2014-03" db="EMBL/GenBank/DDBJ databases">
        <title>Draft genome of the hookworm Oesophagostomum dentatum.</title>
        <authorList>
            <person name="Mitreva M."/>
        </authorList>
    </citation>
    <scope>NUCLEOTIDE SEQUENCE [LARGE SCALE GENOMIC DNA]</scope>
    <source>
        <strain evidence="2 3">OD-Hann</strain>
    </source>
</reference>
<feature type="domain" description="Endonuclease/exonuclease/phosphatase" evidence="1">
    <location>
        <begin position="8"/>
        <end position="124"/>
    </location>
</feature>
<dbReference type="Gene3D" id="3.60.10.10">
    <property type="entry name" value="Endonuclease/exonuclease/phosphatase"/>
    <property type="match status" value="1"/>
</dbReference>
<proteinExistence type="predicted"/>
<dbReference type="Proteomes" id="UP000053660">
    <property type="component" value="Unassembled WGS sequence"/>
</dbReference>
<evidence type="ECO:0000313" key="2">
    <source>
        <dbReference type="EMBL" id="KHJ76802.1"/>
    </source>
</evidence>
<dbReference type="AlphaFoldDB" id="A0A0B1RZX4"/>
<keyword evidence="3" id="KW-1185">Reference proteome</keyword>